<dbReference type="Proteomes" id="UP001583177">
    <property type="component" value="Unassembled WGS sequence"/>
</dbReference>
<evidence type="ECO:0000259" key="1">
    <source>
        <dbReference type="Pfam" id="PF06985"/>
    </source>
</evidence>
<proteinExistence type="predicted"/>
<feature type="domain" description="Heterokaryon incompatibility" evidence="1">
    <location>
        <begin position="65"/>
        <end position="179"/>
    </location>
</feature>
<comment type="caution">
    <text evidence="2">The sequence shown here is derived from an EMBL/GenBank/DDBJ whole genome shotgun (WGS) entry which is preliminary data.</text>
</comment>
<organism evidence="2 3">
    <name type="scientific">Diaporthe australafricana</name>
    <dbReference type="NCBI Taxonomy" id="127596"/>
    <lineage>
        <taxon>Eukaryota</taxon>
        <taxon>Fungi</taxon>
        <taxon>Dikarya</taxon>
        <taxon>Ascomycota</taxon>
        <taxon>Pezizomycotina</taxon>
        <taxon>Sordariomycetes</taxon>
        <taxon>Sordariomycetidae</taxon>
        <taxon>Diaporthales</taxon>
        <taxon>Diaporthaceae</taxon>
        <taxon>Diaporthe</taxon>
    </lineage>
</organism>
<reference evidence="2 3" key="1">
    <citation type="journal article" date="2024" name="IMA Fungus">
        <title>IMA Genome - F19 : A genome assembly and annotation guide to empower mycologists, including annotated draft genome sequences of Ceratocystis pirilliformis, Diaporthe australafricana, Fusarium ophioides, Paecilomyces lecythidis, and Sporothrix stenoceras.</title>
        <authorList>
            <person name="Aylward J."/>
            <person name="Wilson A.M."/>
            <person name="Visagie C.M."/>
            <person name="Spraker J."/>
            <person name="Barnes I."/>
            <person name="Buitendag C."/>
            <person name="Ceriani C."/>
            <person name="Del Mar Angel L."/>
            <person name="du Plessis D."/>
            <person name="Fuchs T."/>
            <person name="Gasser K."/>
            <person name="Kramer D."/>
            <person name="Li W."/>
            <person name="Munsamy K."/>
            <person name="Piso A."/>
            <person name="Price J.L."/>
            <person name="Sonnekus B."/>
            <person name="Thomas C."/>
            <person name="van der Nest A."/>
            <person name="van Dijk A."/>
            <person name="van Heerden A."/>
            <person name="van Vuuren N."/>
            <person name="Yilmaz N."/>
            <person name="Duong T.A."/>
            <person name="van der Merwe N.A."/>
            <person name="Wingfield M.J."/>
            <person name="Wingfield B.D."/>
        </authorList>
    </citation>
    <scope>NUCLEOTIDE SEQUENCE [LARGE SCALE GENOMIC DNA]</scope>
    <source>
        <strain evidence="2 3">CMW 18300</strain>
    </source>
</reference>
<dbReference type="PANTHER" id="PTHR24148">
    <property type="entry name" value="ANKYRIN REPEAT DOMAIN-CONTAINING PROTEIN 39 HOMOLOG-RELATED"/>
    <property type="match status" value="1"/>
</dbReference>
<keyword evidence="3" id="KW-1185">Reference proteome</keyword>
<dbReference type="InterPro" id="IPR010730">
    <property type="entry name" value="HET"/>
</dbReference>
<sequence length="421" mass="47344">MKRFSQSKKSGMAGEWETVGELEISVRAEDTINKVKSDQSANSMPTRIYDTRSGELRPPLRFEKYIAVSYVWTQYSSVGDIVEDMKHIIEATQINSLWIDRVCINQEDAQDKAREVPRMDEYYSGANLVVALLPDVDVAPGLMSLIQGTVVKTAGNALLRLYALLRSSKWIHRVWTFQEAALARRLLLVTETATIDDAEYSLFSEVEQHIESGKCEAADIEWSPWRRHEPVYCDGYDCGAGAILAPASKLRLPGSRWDLAELPELWSKAGPRGCFHAEDQVYGYLGLLNLPRNVPVVYGIGFENLMQGIFRCIKEISTKILISGPSRFKGCCWLPSISDESRILRVGDSQRKSRTDTPDDLYEYDALFVRCKYENKGATMIIWGKAKKKGTFHRIGACVVSGTVEHADKTWKLGDGVPKSK</sequence>
<evidence type="ECO:0000313" key="3">
    <source>
        <dbReference type="Proteomes" id="UP001583177"/>
    </source>
</evidence>
<dbReference type="EMBL" id="JAWRVE010000002">
    <property type="protein sequence ID" value="KAL1883309.1"/>
    <property type="molecule type" value="Genomic_DNA"/>
</dbReference>
<dbReference type="PANTHER" id="PTHR24148:SF81">
    <property type="entry name" value="HETEROKARYON INCOMPATIBILITY DOMAIN-CONTAINING PROTEIN"/>
    <property type="match status" value="1"/>
</dbReference>
<dbReference type="Pfam" id="PF06985">
    <property type="entry name" value="HET"/>
    <property type="match status" value="1"/>
</dbReference>
<name>A0ABR3Y6G8_9PEZI</name>
<protein>
    <recommendedName>
        <fullName evidence="1">Heterokaryon incompatibility domain-containing protein</fullName>
    </recommendedName>
</protein>
<accession>A0ABR3Y6G8</accession>
<evidence type="ECO:0000313" key="2">
    <source>
        <dbReference type="EMBL" id="KAL1883309.1"/>
    </source>
</evidence>
<gene>
    <name evidence="2" type="ORF">Daus18300_000367</name>
</gene>
<dbReference type="InterPro" id="IPR052895">
    <property type="entry name" value="HetReg/Transcr_Mod"/>
</dbReference>